<evidence type="ECO:0000256" key="1">
    <source>
        <dbReference type="ARBA" id="ARBA00005125"/>
    </source>
</evidence>
<name>A0A3N7HVD9_9BURK</name>
<dbReference type="Gene3D" id="3.40.50.720">
    <property type="entry name" value="NAD(P)-binding Rossmann-like Domain"/>
    <property type="match status" value="1"/>
</dbReference>
<evidence type="ECO:0000259" key="3">
    <source>
        <dbReference type="Pfam" id="PF01370"/>
    </source>
</evidence>
<dbReference type="Pfam" id="PF01370">
    <property type="entry name" value="Epimerase"/>
    <property type="match status" value="1"/>
</dbReference>
<dbReference type="AlphaFoldDB" id="A0A3N7HVD9"/>
<reference evidence="4 5" key="2">
    <citation type="submission" date="2018-12" db="EMBL/GenBank/DDBJ databases">
        <title>Rhizobacter gummiphilus sp. nov., a rubber-degrading bacterium isolated from the soil of a botanical garden in Japan.</title>
        <authorList>
            <person name="Shunsuke S.S."/>
        </authorList>
    </citation>
    <scope>NUCLEOTIDE SEQUENCE [LARGE SCALE GENOMIC DNA]</scope>
    <source>
        <strain evidence="4 5">S-16</strain>
    </source>
</reference>
<comment type="similarity">
    <text evidence="2">Belongs to the NAD(P)-dependent epimerase/dehydratase family.</text>
</comment>
<dbReference type="OrthoDB" id="5295702at2"/>
<dbReference type="InterPro" id="IPR036291">
    <property type="entry name" value="NAD(P)-bd_dom_sf"/>
</dbReference>
<keyword evidence="5" id="KW-1185">Reference proteome</keyword>
<dbReference type="PANTHER" id="PTHR43000">
    <property type="entry name" value="DTDP-D-GLUCOSE 4,6-DEHYDRATASE-RELATED"/>
    <property type="match status" value="1"/>
</dbReference>
<dbReference type="Proteomes" id="UP000267464">
    <property type="component" value="Unassembled WGS sequence"/>
</dbReference>
<evidence type="ECO:0000256" key="2">
    <source>
        <dbReference type="ARBA" id="ARBA00007637"/>
    </source>
</evidence>
<dbReference type="EMBL" id="QUSW01000001">
    <property type="protein sequence ID" value="RQP26330.1"/>
    <property type="molecule type" value="Genomic_DNA"/>
</dbReference>
<evidence type="ECO:0000313" key="5">
    <source>
        <dbReference type="Proteomes" id="UP000267464"/>
    </source>
</evidence>
<dbReference type="SUPFAM" id="SSF51735">
    <property type="entry name" value="NAD(P)-binding Rossmann-fold domains"/>
    <property type="match status" value="1"/>
</dbReference>
<feature type="domain" description="NAD-dependent epimerase/dehydratase" evidence="3">
    <location>
        <begin position="4"/>
        <end position="230"/>
    </location>
</feature>
<comment type="caution">
    <text evidence="4">The sequence shown here is derived from an EMBL/GenBank/DDBJ whole genome shotgun (WGS) entry which is preliminary data.</text>
</comment>
<evidence type="ECO:0000313" key="4">
    <source>
        <dbReference type="EMBL" id="RQP26330.1"/>
    </source>
</evidence>
<accession>A0A3N7HVD9</accession>
<protein>
    <submittedName>
        <fullName evidence="4">NAD-dependent epimerase/dehydratase family protein</fullName>
    </submittedName>
</protein>
<dbReference type="InterPro" id="IPR001509">
    <property type="entry name" value="Epimerase_deHydtase"/>
</dbReference>
<comment type="pathway">
    <text evidence="1">Bacterial outer membrane biogenesis; LPS O-antigen biosynthesis.</text>
</comment>
<dbReference type="RefSeq" id="WP_124539010.1">
    <property type="nucleotide sequence ID" value="NZ_QUSW01000001.1"/>
</dbReference>
<organism evidence="4 5">
    <name type="scientific">Piscinibacter terrae</name>
    <dbReference type="NCBI Taxonomy" id="2496871"/>
    <lineage>
        <taxon>Bacteria</taxon>
        <taxon>Pseudomonadati</taxon>
        <taxon>Pseudomonadota</taxon>
        <taxon>Betaproteobacteria</taxon>
        <taxon>Burkholderiales</taxon>
        <taxon>Sphaerotilaceae</taxon>
        <taxon>Piscinibacter</taxon>
    </lineage>
</organism>
<reference evidence="4 5" key="1">
    <citation type="submission" date="2018-08" db="EMBL/GenBank/DDBJ databases">
        <authorList>
            <person name="Khan S.A."/>
            <person name="Jeon C.O."/>
            <person name="Chun B.H."/>
            <person name="Jeong S.E."/>
        </authorList>
    </citation>
    <scope>NUCLEOTIDE SEQUENCE [LARGE SCALE GENOMIC DNA]</scope>
    <source>
        <strain evidence="4 5">S-16</strain>
    </source>
</reference>
<sequence>MARALITGIAGFTGRHLQHELERAGHEVFGLTHAGGAASDRVVACDLLDAAGLRAAIERVQPDWVAHLAAVAFVGHGDVDAIYRTNVVGTRNLLAALAAQQRKPQAVLLASSANIYGNATAGVIDESVPPAPANDYAVSKLAMEHMARLWTAQLPITFVRPFNYTGVGQTTDFLLPKIVDHLRRRAPVIELGNLDVERDFSDVRMVVSAYRRLLDRQAGLQAGGEVFNVCSGRGYTLRQVLAMSSAIAGFAPQVQVNPKFVRANEVKMLVGNGGALEQAIGPLAHIDLTDTLRWMIQS</sequence>
<gene>
    <name evidence="4" type="ORF">DZC73_04715</name>
</gene>
<proteinExistence type="inferred from homology"/>
<dbReference type="Gene3D" id="3.90.25.10">
    <property type="entry name" value="UDP-galactose 4-epimerase, domain 1"/>
    <property type="match status" value="1"/>
</dbReference>